<evidence type="ECO:0000259" key="10">
    <source>
        <dbReference type="PROSITE" id="PS50860"/>
    </source>
</evidence>
<dbReference type="InterPro" id="IPR050058">
    <property type="entry name" value="Ala-tRNA_ligase"/>
</dbReference>
<evidence type="ECO:0000313" key="12">
    <source>
        <dbReference type="Proteomes" id="UP000178538"/>
    </source>
</evidence>
<dbReference type="GO" id="GO:0004813">
    <property type="term" value="F:alanine-tRNA ligase activity"/>
    <property type="evidence" value="ECO:0007669"/>
    <property type="project" value="UniProtKB-EC"/>
</dbReference>
<evidence type="ECO:0000256" key="3">
    <source>
        <dbReference type="ARBA" id="ARBA00022555"/>
    </source>
</evidence>
<dbReference type="SUPFAM" id="SSF101353">
    <property type="entry name" value="Putative anticodon-binding domain of alanyl-tRNA synthetase (AlaRS)"/>
    <property type="match status" value="1"/>
</dbReference>
<evidence type="ECO:0000256" key="7">
    <source>
        <dbReference type="ARBA" id="ARBA00022884"/>
    </source>
</evidence>
<evidence type="ECO:0000256" key="1">
    <source>
        <dbReference type="ARBA" id="ARBA00008226"/>
    </source>
</evidence>
<dbReference type="STRING" id="1802737.A2832_00120"/>
<evidence type="ECO:0000256" key="6">
    <source>
        <dbReference type="ARBA" id="ARBA00022840"/>
    </source>
</evidence>
<protein>
    <recommendedName>
        <fullName evidence="2">alanine--tRNA ligase</fullName>
        <ecNumber evidence="2">6.1.1.7</ecNumber>
    </recommendedName>
</protein>
<keyword evidence="8" id="KW-0648">Protein biosynthesis</keyword>
<dbReference type="SUPFAM" id="SSF55681">
    <property type="entry name" value="Class II aaRS and biotin synthetases"/>
    <property type="match status" value="1"/>
</dbReference>
<dbReference type="CDD" id="cd00673">
    <property type="entry name" value="AlaRS_core"/>
    <property type="match status" value="1"/>
</dbReference>
<keyword evidence="4" id="KW-0436">Ligase</keyword>
<dbReference type="EC" id="6.1.1.7" evidence="2"/>
<dbReference type="GO" id="GO:0005737">
    <property type="term" value="C:cytoplasm"/>
    <property type="evidence" value="ECO:0007669"/>
    <property type="project" value="InterPro"/>
</dbReference>
<dbReference type="PANTHER" id="PTHR11777">
    <property type="entry name" value="ALANYL-TRNA SYNTHETASE"/>
    <property type="match status" value="1"/>
</dbReference>
<dbReference type="Proteomes" id="UP000178538">
    <property type="component" value="Unassembled WGS sequence"/>
</dbReference>
<dbReference type="GO" id="GO:0002161">
    <property type="term" value="F:aminoacyl-tRNA deacylase activity"/>
    <property type="evidence" value="ECO:0007669"/>
    <property type="project" value="TreeGrafter"/>
</dbReference>
<accession>A0A1G2T0C6</accession>
<dbReference type="InterPro" id="IPR045864">
    <property type="entry name" value="aa-tRNA-synth_II/BPL/LPL"/>
</dbReference>
<comment type="caution">
    <text evidence="11">The sequence shown here is derived from an EMBL/GenBank/DDBJ whole genome shotgun (WGS) entry which is preliminary data.</text>
</comment>
<dbReference type="AlphaFoldDB" id="A0A1G2T0C6"/>
<gene>
    <name evidence="11" type="ORF">A2832_00120</name>
</gene>
<dbReference type="Pfam" id="PF01411">
    <property type="entry name" value="tRNA-synt_2c"/>
    <property type="match status" value="1"/>
</dbReference>
<evidence type="ECO:0000256" key="9">
    <source>
        <dbReference type="ARBA" id="ARBA00023146"/>
    </source>
</evidence>
<name>A0A1G2T0C6_9BACT</name>
<reference evidence="11 12" key="1">
    <citation type="journal article" date="2016" name="Nat. Commun.">
        <title>Thousands of microbial genomes shed light on interconnected biogeochemical processes in an aquifer system.</title>
        <authorList>
            <person name="Anantharaman K."/>
            <person name="Brown C.T."/>
            <person name="Hug L.A."/>
            <person name="Sharon I."/>
            <person name="Castelle C.J."/>
            <person name="Probst A.J."/>
            <person name="Thomas B.C."/>
            <person name="Singh A."/>
            <person name="Wilkins M.J."/>
            <person name="Karaoz U."/>
            <person name="Brodie E.L."/>
            <person name="Williams K.H."/>
            <person name="Hubbard S.S."/>
            <person name="Banfield J.F."/>
        </authorList>
    </citation>
    <scope>NUCLEOTIDE SEQUENCE [LARGE SCALE GENOMIC DNA]</scope>
</reference>
<dbReference type="PROSITE" id="PS50860">
    <property type="entry name" value="AA_TRNA_LIGASE_II_ALA"/>
    <property type="match status" value="1"/>
</dbReference>
<evidence type="ECO:0000256" key="4">
    <source>
        <dbReference type="ARBA" id="ARBA00022598"/>
    </source>
</evidence>
<evidence type="ECO:0000256" key="8">
    <source>
        <dbReference type="ARBA" id="ARBA00022917"/>
    </source>
</evidence>
<evidence type="ECO:0000256" key="2">
    <source>
        <dbReference type="ARBA" id="ARBA00013168"/>
    </source>
</evidence>
<dbReference type="InterPro" id="IPR018165">
    <property type="entry name" value="Ala-tRNA-synth_IIc_core"/>
</dbReference>
<evidence type="ECO:0000313" key="11">
    <source>
        <dbReference type="EMBL" id="OHA90723.1"/>
    </source>
</evidence>
<dbReference type="InterPro" id="IPR002318">
    <property type="entry name" value="Ala-tRNA-lgiase_IIc"/>
</dbReference>
<keyword evidence="5" id="KW-0547">Nucleotide-binding</keyword>
<dbReference type="InterPro" id="IPR018164">
    <property type="entry name" value="Ala-tRNA-synth_IIc_N"/>
</dbReference>
<comment type="similarity">
    <text evidence="1">Belongs to the class-II aminoacyl-tRNA synthetase family.</text>
</comment>
<keyword evidence="7" id="KW-0694">RNA-binding</keyword>
<organism evidence="11 12">
    <name type="scientific">Candidatus Zambryskibacteria bacterium RIFCSPHIGHO2_01_FULL_44_22b</name>
    <dbReference type="NCBI Taxonomy" id="1802737"/>
    <lineage>
        <taxon>Bacteria</taxon>
        <taxon>Candidatus Zambryskiibacteriota</taxon>
    </lineage>
</organism>
<dbReference type="Gene3D" id="3.30.930.10">
    <property type="entry name" value="Bira Bifunctional Protein, Domain 2"/>
    <property type="match status" value="1"/>
</dbReference>
<keyword evidence="3" id="KW-0820">tRNA-binding</keyword>
<keyword evidence="9" id="KW-0030">Aminoacyl-tRNA synthetase</keyword>
<dbReference type="GO" id="GO:0005524">
    <property type="term" value="F:ATP binding"/>
    <property type="evidence" value="ECO:0007669"/>
    <property type="project" value="UniProtKB-KW"/>
</dbReference>
<sequence length="386" mass="44165">MLSGEIRKKFLEFFEKRGHARIPSASLVPDKEDQSVLFTTAGMQQFKPYYLGEKSPYGSNVTSSQKCVRTSDIEEVGDERHLTFFEMLGNFSFGGYWKEEAIRYAHEFVTKEMGLTIDYVTIFEGDSEVSEDLESRDIWKTIDPNLVIKKFGREDNFWGPTGESGPCGPTTEIYVNGIEIWNIVFNEYYKSKEGVFSKLEQKGVDTGMGLERLVMVMQKAETVFETDLFEPLIKIANSRIIADHIRTSAFMIADGVTPSNTDRGYILRRLLRRAYVHARKLKIETETLNAVIEAVIDHPSYRGIYTFHPDTQKIIMEEIEKFKKALEAGLKQVEKGADPFTLFTSYGLPLEIIKEAIPSVDEDRFNREMEEHKKLSSVAGEKKFSN</sequence>
<dbReference type="PANTHER" id="PTHR11777:SF9">
    <property type="entry name" value="ALANINE--TRNA LIGASE, CYTOPLASMIC"/>
    <property type="match status" value="1"/>
</dbReference>
<dbReference type="GO" id="GO:0000049">
    <property type="term" value="F:tRNA binding"/>
    <property type="evidence" value="ECO:0007669"/>
    <property type="project" value="UniProtKB-KW"/>
</dbReference>
<dbReference type="GO" id="GO:0006419">
    <property type="term" value="P:alanyl-tRNA aminoacylation"/>
    <property type="evidence" value="ECO:0007669"/>
    <property type="project" value="InterPro"/>
</dbReference>
<evidence type="ECO:0000256" key="5">
    <source>
        <dbReference type="ARBA" id="ARBA00022741"/>
    </source>
</evidence>
<dbReference type="PRINTS" id="PR00980">
    <property type="entry name" value="TRNASYNTHALA"/>
</dbReference>
<proteinExistence type="inferred from homology"/>
<dbReference type="InterPro" id="IPR018162">
    <property type="entry name" value="Ala-tRNA-ligase_IIc_anticod-bd"/>
</dbReference>
<feature type="domain" description="Alanyl-transfer RNA synthetases family profile" evidence="10">
    <location>
        <begin position="1"/>
        <end position="386"/>
    </location>
</feature>
<keyword evidence="6" id="KW-0067">ATP-binding</keyword>
<dbReference type="EMBL" id="MHVG01000017">
    <property type="protein sequence ID" value="OHA90723.1"/>
    <property type="molecule type" value="Genomic_DNA"/>
</dbReference>